<dbReference type="GO" id="GO:0005737">
    <property type="term" value="C:cytoplasm"/>
    <property type="evidence" value="ECO:0007669"/>
    <property type="project" value="UniProtKB-SubCell"/>
</dbReference>
<dbReference type="eggNOG" id="KOG4499">
    <property type="taxonomic scope" value="Eukaryota"/>
</dbReference>
<dbReference type="FunFam" id="2.120.10.30:FF:000027">
    <property type="entry name" value="Regucalcin homologue"/>
    <property type="match status" value="1"/>
</dbReference>
<comment type="cofactor">
    <cofactor evidence="15">
        <name>Zn(2+)</name>
        <dbReference type="ChEBI" id="CHEBI:29105"/>
    </cofactor>
    <text evidence="15">Binds 1 divalent metal cation per subunit.</text>
</comment>
<dbReference type="PANTHER" id="PTHR10907">
    <property type="entry name" value="REGUCALCIN"/>
    <property type="match status" value="1"/>
</dbReference>
<evidence type="ECO:0000313" key="18">
    <source>
        <dbReference type="Proteomes" id="UP000015103"/>
    </source>
</evidence>
<dbReference type="InterPro" id="IPR013658">
    <property type="entry name" value="SGL"/>
</dbReference>
<evidence type="ECO:0000256" key="4">
    <source>
        <dbReference type="ARBA" id="ARBA00001946"/>
    </source>
</evidence>
<evidence type="ECO:0000256" key="2">
    <source>
        <dbReference type="ARBA" id="ARBA00001913"/>
    </source>
</evidence>
<dbReference type="GO" id="GO:0019853">
    <property type="term" value="P:L-ascorbic acid biosynthetic process"/>
    <property type="evidence" value="ECO:0007669"/>
    <property type="project" value="TreeGrafter"/>
</dbReference>
<proteinExistence type="inferred from homology"/>
<dbReference type="EC" id="3.1.1.17" evidence="7"/>
<evidence type="ECO:0000256" key="13">
    <source>
        <dbReference type="ARBA" id="ARBA00032464"/>
    </source>
</evidence>
<keyword evidence="11" id="KW-0378">Hydrolase</keyword>
<dbReference type="GO" id="GO:0005509">
    <property type="term" value="F:calcium ion binding"/>
    <property type="evidence" value="ECO:0007669"/>
    <property type="project" value="InterPro"/>
</dbReference>
<comment type="catalytic activity">
    <reaction evidence="1">
        <text>D-glucono-1,5-lactone + H2O = D-gluconate + H(+)</text>
        <dbReference type="Rhea" id="RHEA:10440"/>
        <dbReference type="ChEBI" id="CHEBI:15377"/>
        <dbReference type="ChEBI" id="CHEBI:15378"/>
        <dbReference type="ChEBI" id="CHEBI:16217"/>
        <dbReference type="ChEBI" id="CHEBI:18391"/>
        <dbReference type="EC" id="3.1.1.17"/>
    </reaction>
</comment>
<feature type="binding site" evidence="15">
    <location>
        <position position="184"/>
    </location>
    <ligand>
        <name>a divalent metal cation</name>
        <dbReference type="ChEBI" id="CHEBI:60240"/>
    </ligand>
</feature>
<sequence length="334" mass="37142">MNRISLLYYFTICLQQCYSVCETKTKMHSVQAVTAPVAHAEGPHWVASEHALYYVDIYGHGVHRYDIKANKHTTIKLDDTVGFIIPINNTVGKFVLGLGKTVTILDWDGISNNYKLHTKYQVEQDKPGNRFNDAKADINGTLWLGTMGREEPLGVVENNLGTLYRLLTTDCKLDTVLTPVSISNGITWNAENTIMYYIDSVTRRIDAFDFDLRTATIANKRKFFDFEQNNLLGLPDGMTSDTEDNLWIACWGGYKVIQVSKEGKLLRSITLPVARVTSVTWGGSDLNILYVTTMRVGLSVEELKTQPDAGAVFAITGLGVKGRQGNAVSSCLLD</sequence>
<reference evidence="17" key="1">
    <citation type="submission" date="2015-05" db="UniProtKB">
        <authorList>
            <consortium name="EnsemblMetazoa"/>
        </authorList>
    </citation>
    <scope>IDENTIFICATION</scope>
</reference>
<evidence type="ECO:0000256" key="14">
    <source>
        <dbReference type="PIRSR" id="PIRSR605511-1"/>
    </source>
</evidence>
<dbReference type="Proteomes" id="UP000015103">
    <property type="component" value="Unassembled WGS sequence"/>
</dbReference>
<dbReference type="GO" id="GO:0004341">
    <property type="term" value="F:gluconolactonase activity"/>
    <property type="evidence" value="ECO:0007669"/>
    <property type="project" value="UniProtKB-EC"/>
</dbReference>
<feature type="binding site" evidence="15">
    <location>
        <position position="41"/>
    </location>
    <ligand>
        <name>a divalent metal cation</name>
        <dbReference type="ChEBI" id="CHEBI:60240"/>
    </ligand>
</feature>
<feature type="binding site" evidence="15">
    <location>
        <position position="236"/>
    </location>
    <ligand>
        <name>a divalent metal cation</name>
        <dbReference type="ChEBI" id="CHEBI:60240"/>
    </ligand>
</feature>
<accession>T1HLF0</accession>
<dbReference type="EnsemblMetazoa" id="RPRC004874-RA">
    <property type="protein sequence ID" value="RPRC004874-PA"/>
    <property type="gene ID" value="RPRC004874"/>
</dbReference>
<feature type="binding site" evidence="15">
    <location>
        <position position="150"/>
    </location>
    <ligand>
        <name>substrate</name>
    </ligand>
</feature>
<keyword evidence="15" id="KW-0862">Zinc</keyword>
<dbReference type="InParanoid" id="T1HLF0"/>
<evidence type="ECO:0000256" key="15">
    <source>
        <dbReference type="PIRSR" id="PIRSR605511-2"/>
    </source>
</evidence>
<evidence type="ECO:0000256" key="12">
    <source>
        <dbReference type="ARBA" id="ARBA00022837"/>
    </source>
</evidence>
<dbReference type="GO" id="GO:0030234">
    <property type="term" value="F:enzyme regulator activity"/>
    <property type="evidence" value="ECO:0007669"/>
    <property type="project" value="InterPro"/>
</dbReference>
<dbReference type="FunCoup" id="T1HLF0">
    <property type="interactions" value="123"/>
</dbReference>
<evidence type="ECO:0000256" key="8">
    <source>
        <dbReference type="ARBA" id="ARBA00016808"/>
    </source>
</evidence>
<feature type="domain" description="SMP-30/Gluconolactonase/LRE-like region" evidence="16">
    <location>
        <begin position="40"/>
        <end position="294"/>
    </location>
</feature>
<dbReference type="Pfam" id="PF08450">
    <property type="entry name" value="SGL"/>
    <property type="match status" value="1"/>
</dbReference>
<comment type="subcellular location">
    <subcellularLocation>
        <location evidence="5">Cytoplasm</location>
    </subcellularLocation>
</comment>
<dbReference type="PRINTS" id="PR01791">
    <property type="entry name" value="REGUCALCIN"/>
</dbReference>
<dbReference type="PRINTS" id="PR01790">
    <property type="entry name" value="SMP30FAMILY"/>
</dbReference>
<dbReference type="Gene3D" id="2.120.10.30">
    <property type="entry name" value="TolB, C-terminal domain"/>
    <property type="match status" value="1"/>
</dbReference>
<feature type="active site" description="Proton donor/acceptor" evidence="14">
    <location>
        <position position="236"/>
    </location>
</feature>
<comment type="similarity">
    <text evidence="6">Belongs to the SMP-30/CGR1 family.</text>
</comment>
<evidence type="ECO:0000259" key="16">
    <source>
        <dbReference type="Pfam" id="PF08450"/>
    </source>
</evidence>
<evidence type="ECO:0000256" key="7">
    <source>
        <dbReference type="ARBA" id="ARBA00013227"/>
    </source>
</evidence>
<dbReference type="OMA" id="HLWICHY"/>
<keyword evidence="18" id="KW-1185">Reference proteome</keyword>
<comment type="cofactor">
    <cofactor evidence="4">
        <name>Mg(2+)</name>
        <dbReference type="ChEBI" id="CHEBI:18420"/>
    </cofactor>
</comment>
<evidence type="ECO:0000256" key="1">
    <source>
        <dbReference type="ARBA" id="ARBA00001589"/>
    </source>
</evidence>
<evidence type="ECO:0000256" key="10">
    <source>
        <dbReference type="ARBA" id="ARBA00022723"/>
    </source>
</evidence>
<dbReference type="PANTHER" id="PTHR10907:SF47">
    <property type="entry name" value="REGUCALCIN"/>
    <property type="match status" value="1"/>
</dbReference>
<dbReference type="VEuPathDB" id="VectorBase:RPRC004874"/>
<evidence type="ECO:0000313" key="17">
    <source>
        <dbReference type="EnsemblMetazoa" id="RPRC004874-PA"/>
    </source>
</evidence>
<evidence type="ECO:0000256" key="6">
    <source>
        <dbReference type="ARBA" id="ARBA00008853"/>
    </source>
</evidence>
<dbReference type="InterPro" id="IPR008367">
    <property type="entry name" value="Regucalcin"/>
</dbReference>
<comment type="cofactor">
    <cofactor evidence="2">
        <name>Ca(2+)</name>
        <dbReference type="ChEBI" id="CHEBI:29108"/>
    </cofactor>
</comment>
<dbReference type="SUPFAM" id="SSF63829">
    <property type="entry name" value="Calcium-dependent phosphotriesterase"/>
    <property type="match status" value="1"/>
</dbReference>
<name>T1HLF0_RHOPR</name>
<dbReference type="EMBL" id="ACPB03010982">
    <property type="status" value="NOT_ANNOTATED_CDS"/>
    <property type="molecule type" value="Genomic_DNA"/>
</dbReference>
<organism evidence="17 18">
    <name type="scientific">Rhodnius prolixus</name>
    <name type="common">Triatomid bug</name>
    <dbReference type="NCBI Taxonomy" id="13249"/>
    <lineage>
        <taxon>Eukaryota</taxon>
        <taxon>Metazoa</taxon>
        <taxon>Ecdysozoa</taxon>
        <taxon>Arthropoda</taxon>
        <taxon>Hexapoda</taxon>
        <taxon>Insecta</taxon>
        <taxon>Pterygota</taxon>
        <taxon>Neoptera</taxon>
        <taxon>Paraneoptera</taxon>
        <taxon>Hemiptera</taxon>
        <taxon>Heteroptera</taxon>
        <taxon>Panheteroptera</taxon>
        <taxon>Cimicomorpha</taxon>
        <taxon>Reduviidae</taxon>
        <taxon>Triatominae</taxon>
        <taxon>Rhodnius</taxon>
    </lineage>
</organism>
<keyword evidence="10 15" id="KW-0479">Metal-binding</keyword>
<dbReference type="HOGENOM" id="CLU_036110_3_2_1"/>
<comment type="cofactor">
    <cofactor evidence="3">
        <name>Mn(2+)</name>
        <dbReference type="ChEBI" id="CHEBI:29035"/>
    </cofactor>
</comment>
<dbReference type="InterPro" id="IPR005511">
    <property type="entry name" value="SMP-30"/>
</dbReference>
<dbReference type="InterPro" id="IPR011042">
    <property type="entry name" value="6-blade_b-propeller_TolB-like"/>
</dbReference>
<evidence type="ECO:0000256" key="11">
    <source>
        <dbReference type="ARBA" id="ARBA00022801"/>
    </source>
</evidence>
<evidence type="ECO:0000256" key="3">
    <source>
        <dbReference type="ARBA" id="ARBA00001936"/>
    </source>
</evidence>
<feature type="binding site" evidence="15">
    <location>
        <position position="130"/>
    </location>
    <ligand>
        <name>substrate</name>
    </ligand>
</feature>
<dbReference type="STRING" id="13249.T1HLF0"/>
<keyword evidence="9" id="KW-0963">Cytoplasm</keyword>
<feature type="binding site" evidence="15">
    <location>
        <position position="132"/>
    </location>
    <ligand>
        <name>substrate</name>
    </ligand>
</feature>
<keyword evidence="12" id="KW-0106">Calcium</keyword>
<evidence type="ECO:0000256" key="9">
    <source>
        <dbReference type="ARBA" id="ARBA00022490"/>
    </source>
</evidence>
<protein>
    <recommendedName>
        <fullName evidence="8">Regucalcin</fullName>
        <ecNumber evidence="7">3.1.1.17</ecNumber>
    </recommendedName>
    <alternativeName>
        <fullName evidence="13">Gluconolactonase</fullName>
    </alternativeName>
</protein>
<evidence type="ECO:0000256" key="5">
    <source>
        <dbReference type="ARBA" id="ARBA00004496"/>
    </source>
</evidence>
<dbReference type="AlphaFoldDB" id="T1HLF0"/>